<dbReference type="EMBL" id="JAQMLA010000070">
    <property type="protein sequence ID" value="MDB8688230.1"/>
    <property type="molecule type" value="Genomic_DNA"/>
</dbReference>
<protein>
    <submittedName>
        <fullName evidence="2">Cyclic lactone autoinducer peptide</fullName>
    </submittedName>
</protein>
<gene>
    <name evidence="2" type="ORF">DWZ50_17020</name>
    <name evidence="1" type="ORF">PNW85_16470</name>
</gene>
<proteinExistence type="predicted"/>
<evidence type="ECO:0000313" key="1">
    <source>
        <dbReference type="EMBL" id="MDB8688230.1"/>
    </source>
</evidence>
<organism evidence="2 3">
    <name type="scientific">Mediterraneibacter gnavus</name>
    <name type="common">Ruminococcus gnavus</name>
    <dbReference type="NCBI Taxonomy" id="33038"/>
    <lineage>
        <taxon>Bacteria</taxon>
        <taxon>Bacillati</taxon>
        <taxon>Bacillota</taxon>
        <taxon>Clostridia</taxon>
        <taxon>Lachnospirales</taxon>
        <taxon>Lachnospiraceae</taxon>
        <taxon>Mediterraneibacter</taxon>
    </lineage>
</organism>
<dbReference type="InterPro" id="IPR009229">
    <property type="entry name" value="AgrD"/>
</dbReference>
<accession>A0A415S5A5</accession>
<evidence type="ECO:0000313" key="2">
    <source>
        <dbReference type="EMBL" id="RHM70656.1"/>
    </source>
</evidence>
<evidence type="ECO:0000313" key="3">
    <source>
        <dbReference type="Proteomes" id="UP000285610"/>
    </source>
</evidence>
<dbReference type="Proteomes" id="UP000285610">
    <property type="component" value="Unassembled WGS sequence"/>
</dbReference>
<dbReference type="RefSeq" id="WP_118445227.1">
    <property type="nucleotide sequence ID" value="NZ_JAQMLA010000070.1"/>
</dbReference>
<name>A0A415S5A5_MEDGN</name>
<dbReference type="AlphaFoldDB" id="A0A415S5A5"/>
<reference evidence="2 3" key="1">
    <citation type="submission" date="2018-08" db="EMBL/GenBank/DDBJ databases">
        <title>A genome reference for cultivated species of the human gut microbiota.</title>
        <authorList>
            <person name="Zou Y."/>
            <person name="Xue W."/>
            <person name="Luo G."/>
        </authorList>
    </citation>
    <scope>NUCLEOTIDE SEQUENCE [LARGE SCALE GENOMIC DNA]</scope>
    <source>
        <strain evidence="2 3">AF33-12</strain>
    </source>
</reference>
<dbReference type="NCBIfam" id="TIGR04223">
    <property type="entry name" value="quorum_AgrD"/>
    <property type="match status" value="1"/>
</dbReference>
<dbReference type="Proteomes" id="UP001212160">
    <property type="component" value="Unassembled WGS sequence"/>
</dbReference>
<comment type="caution">
    <text evidence="2">The sequence shown here is derived from an EMBL/GenBank/DDBJ whole genome shotgun (WGS) entry which is preliminary data.</text>
</comment>
<reference evidence="1" key="2">
    <citation type="submission" date="2023-01" db="EMBL/GenBank/DDBJ databases">
        <title>Human gut microbiome strain richness.</title>
        <authorList>
            <person name="Chen-Liaw A."/>
        </authorList>
    </citation>
    <scope>NUCLEOTIDE SEQUENCE</scope>
    <source>
        <strain evidence="1">RTP21484st1_H11_RTP21484_190118</strain>
    </source>
</reference>
<dbReference type="EMBL" id="QRQE01000060">
    <property type="protein sequence ID" value="RHM70656.1"/>
    <property type="molecule type" value="Genomic_DNA"/>
</dbReference>
<sequence>MKKNVKDLTKKILVCVAYKAAEKNANSTCAFLHGQPKLPESVKKLNKTND</sequence>